<dbReference type="PANTHER" id="PTHR37379:SF1">
    <property type="entry name" value="OS01G0220500 PROTEIN"/>
    <property type="match status" value="1"/>
</dbReference>
<dbReference type="PANTHER" id="PTHR37379">
    <property type="entry name" value="OS01G0220500 PROTEIN"/>
    <property type="match status" value="1"/>
</dbReference>
<dbReference type="Proteomes" id="UP000036987">
    <property type="component" value="Unassembled WGS sequence"/>
</dbReference>
<dbReference type="GO" id="GO:0006508">
    <property type="term" value="P:proteolysis"/>
    <property type="evidence" value="ECO:0007669"/>
    <property type="project" value="UniProtKB-KW"/>
</dbReference>
<reference evidence="2" key="1">
    <citation type="journal article" date="2016" name="Nature">
        <title>The genome of the seagrass Zostera marina reveals angiosperm adaptation to the sea.</title>
        <authorList>
            <person name="Olsen J.L."/>
            <person name="Rouze P."/>
            <person name="Verhelst B."/>
            <person name="Lin Y.-C."/>
            <person name="Bayer T."/>
            <person name="Collen J."/>
            <person name="Dattolo E."/>
            <person name="De Paoli E."/>
            <person name="Dittami S."/>
            <person name="Maumus F."/>
            <person name="Michel G."/>
            <person name="Kersting A."/>
            <person name="Lauritano C."/>
            <person name="Lohaus R."/>
            <person name="Toepel M."/>
            <person name="Tonon T."/>
            <person name="Vanneste K."/>
            <person name="Amirebrahimi M."/>
            <person name="Brakel J."/>
            <person name="Bostroem C."/>
            <person name="Chovatia M."/>
            <person name="Grimwood J."/>
            <person name="Jenkins J.W."/>
            <person name="Jueterbock A."/>
            <person name="Mraz A."/>
            <person name="Stam W.T."/>
            <person name="Tice H."/>
            <person name="Bornberg-Bauer E."/>
            <person name="Green P.J."/>
            <person name="Pearson G.A."/>
            <person name="Procaccini G."/>
            <person name="Duarte C.M."/>
            <person name="Schmutz J."/>
            <person name="Reusch T.B.H."/>
            <person name="Van de Peer Y."/>
        </authorList>
    </citation>
    <scope>NUCLEOTIDE SEQUENCE [LARGE SCALE GENOMIC DNA]</scope>
    <source>
        <strain evidence="2">cv. Finnish</strain>
    </source>
</reference>
<evidence type="ECO:0000313" key="2">
    <source>
        <dbReference type="Proteomes" id="UP000036987"/>
    </source>
</evidence>
<gene>
    <name evidence="1" type="ORF">ZOSMA_5G00780</name>
</gene>
<dbReference type="OrthoDB" id="1537661at2759"/>
<name>A0A0K9NW83_ZOSMR</name>
<keyword evidence="1" id="KW-0645">Protease</keyword>
<dbReference type="AlphaFoldDB" id="A0A0K9NW83"/>
<accession>A0A0K9NW83</accession>
<proteinExistence type="predicted"/>
<evidence type="ECO:0000313" key="1">
    <source>
        <dbReference type="EMBL" id="KMZ60215.1"/>
    </source>
</evidence>
<dbReference type="OMA" id="HFVFMNY"/>
<organism evidence="1 2">
    <name type="scientific">Zostera marina</name>
    <name type="common">Eelgrass</name>
    <dbReference type="NCBI Taxonomy" id="29655"/>
    <lineage>
        <taxon>Eukaryota</taxon>
        <taxon>Viridiplantae</taxon>
        <taxon>Streptophyta</taxon>
        <taxon>Embryophyta</taxon>
        <taxon>Tracheophyta</taxon>
        <taxon>Spermatophyta</taxon>
        <taxon>Magnoliopsida</taxon>
        <taxon>Liliopsida</taxon>
        <taxon>Zosteraceae</taxon>
        <taxon>Zostera</taxon>
    </lineage>
</organism>
<keyword evidence="1" id="KW-0378">Hydrolase</keyword>
<dbReference type="GO" id="GO:0008233">
    <property type="term" value="F:peptidase activity"/>
    <property type="evidence" value="ECO:0007669"/>
    <property type="project" value="UniProtKB-KW"/>
</dbReference>
<sequence length="112" mass="12763">MEIKASSSSSSGSVPPAMGSESIEVYFVFMNSDTEYERLKQNRTKEGVDELDIYLSKKHDDFLRSMFKPETYKKKLSLVIVDGFAVEITDYQAELLRGAKEVRLVEKNLELS</sequence>
<dbReference type="EMBL" id="LFYR01001623">
    <property type="protein sequence ID" value="KMZ60215.1"/>
    <property type="molecule type" value="Genomic_DNA"/>
</dbReference>
<protein>
    <submittedName>
        <fullName evidence="1">Subtilisin-like serine protease 3</fullName>
    </submittedName>
</protein>
<comment type="caution">
    <text evidence="1">The sequence shown here is derived from an EMBL/GenBank/DDBJ whole genome shotgun (WGS) entry which is preliminary data.</text>
</comment>
<keyword evidence="2" id="KW-1185">Reference proteome</keyword>